<evidence type="ECO:0000313" key="1">
    <source>
        <dbReference type="EMBL" id="QEC72145.1"/>
    </source>
</evidence>
<evidence type="ECO:0000313" key="2">
    <source>
        <dbReference type="Proteomes" id="UP000321291"/>
    </source>
</evidence>
<name>A0A5B8VME3_9BACT</name>
<keyword evidence="2" id="KW-1185">Reference proteome</keyword>
<accession>A0A5B8VME3</accession>
<dbReference type="KEGG" id="agi:FSB73_11155"/>
<dbReference type="Proteomes" id="UP000321291">
    <property type="component" value="Chromosome"/>
</dbReference>
<sequence length="74" mass="8504">MTHFYPSLFSFYLLGTNDGRLKRKQPTAACKNQQQPTVIQPARLLTSPLQTGRIHEEGPKAATLFFLHKNNFWT</sequence>
<reference evidence="1 2" key="1">
    <citation type="journal article" date="2017" name="Int. J. Syst. Evol. Microbiol.">
        <title>Arachidicoccus ginsenosidivorans sp. nov., with ginsenoside-converting activity isolated from ginseng cultivating soil.</title>
        <authorList>
            <person name="Siddiqi M.Z."/>
            <person name="Aslam Z."/>
            <person name="Im W.T."/>
        </authorList>
    </citation>
    <scope>NUCLEOTIDE SEQUENCE [LARGE SCALE GENOMIC DNA]</scope>
    <source>
        <strain evidence="1 2">Gsoil 809</strain>
    </source>
</reference>
<gene>
    <name evidence="1" type="ORF">FSB73_11155</name>
</gene>
<dbReference type="EMBL" id="CP042434">
    <property type="protein sequence ID" value="QEC72145.1"/>
    <property type="molecule type" value="Genomic_DNA"/>
</dbReference>
<protein>
    <submittedName>
        <fullName evidence="1">Uncharacterized protein</fullName>
    </submittedName>
</protein>
<dbReference type="RefSeq" id="WP_146781931.1">
    <property type="nucleotide sequence ID" value="NZ_CP042434.1"/>
</dbReference>
<dbReference type="AlphaFoldDB" id="A0A5B8VME3"/>
<organism evidence="1 2">
    <name type="scientific">Arachidicoccus ginsenosidivorans</name>
    <dbReference type="NCBI Taxonomy" id="496057"/>
    <lineage>
        <taxon>Bacteria</taxon>
        <taxon>Pseudomonadati</taxon>
        <taxon>Bacteroidota</taxon>
        <taxon>Chitinophagia</taxon>
        <taxon>Chitinophagales</taxon>
        <taxon>Chitinophagaceae</taxon>
        <taxon>Arachidicoccus</taxon>
    </lineage>
</organism>
<proteinExistence type="predicted"/>